<dbReference type="RefSeq" id="XP_035871630.1">
    <property type="nucleotide sequence ID" value="XM_036015737.1"/>
</dbReference>
<name>A0A7E6CX71_9CHIR</name>
<proteinExistence type="predicted"/>
<evidence type="ECO:0000256" key="1">
    <source>
        <dbReference type="ARBA" id="ARBA00004370"/>
    </source>
</evidence>
<dbReference type="Pfam" id="PF07686">
    <property type="entry name" value="V-set"/>
    <property type="match status" value="1"/>
</dbReference>
<dbReference type="InParanoid" id="A0A7E6CX71"/>
<dbReference type="InterPro" id="IPR053896">
    <property type="entry name" value="BTN3A2-like_Ig-C"/>
</dbReference>
<dbReference type="GO" id="GO:0005102">
    <property type="term" value="F:signaling receptor binding"/>
    <property type="evidence" value="ECO:0007669"/>
    <property type="project" value="TreeGrafter"/>
</dbReference>
<evidence type="ECO:0000256" key="8">
    <source>
        <dbReference type="SAM" id="SignalP"/>
    </source>
</evidence>
<feature type="signal peptide" evidence="8">
    <location>
        <begin position="1"/>
        <end position="27"/>
    </location>
</feature>
<dbReference type="InterPro" id="IPR036179">
    <property type="entry name" value="Ig-like_dom_sf"/>
</dbReference>
<dbReference type="OrthoDB" id="8901134at2759"/>
<evidence type="ECO:0000313" key="10">
    <source>
        <dbReference type="Proteomes" id="UP000504628"/>
    </source>
</evidence>
<feature type="transmembrane region" description="Helical" evidence="7">
    <location>
        <begin position="244"/>
        <end position="270"/>
    </location>
</feature>
<comment type="subcellular location">
    <subcellularLocation>
        <location evidence="1">Membrane</location>
    </subcellularLocation>
</comment>
<evidence type="ECO:0000256" key="5">
    <source>
        <dbReference type="ARBA" id="ARBA00023136"/>
    </source>
</evidence>
<evidence type="ECO:0000256" key="6">
    <source>
        <dbReference type="ARBA" id="ARBA00023319"/>
    </source>
</evidence>
<dbReference type="KEGG" id="pdic:114489430"/>
<gene>
    <name evidence="11" type="primary">LOC114489430</name>
</gene>
<dbReference type="Proteomes" id="UP000504628">
    <property type="component" value="Chromosome 14"/>
</dbReference>
<keyword evidence="6" id="KW-0393">Immunoglobulin domain</keyword>
<evidence type="ECO:0000256" key="3">
    <source>
        <dbReference type="ARBA" id="ARBA00022729"/>
    </source>
</evidence>
<dbReference type="InterPro" id="IPR003599">
    <property type="entry name" value="Ig_sub"/>
</dbReference>
<keyword evidence="5 7" id="KW-0472">Membrane</keyword>
<evidence type="ECO:0000259" key="9">
    <source>
        <dbReference type="PROSITE" id="PS50835"/>
    </source>
</evidence>
<dbReference type="Gene3D" id="2.60.40.10">
    <property type="entry name" value="Immunoglobulins"/>
    <property type="match status" value="2"/>
</dbReference>
<evidence type="ECO:0000313" key="11">
    <source>
        <dbReference type="RefSeq" id="XP_035871630.1"/>
    </source>
</evidence>
<dbReference type="SMART" id="SM00409">
    <property type="entry name" value="IG"/>
    <property type="match status" value="1"/>
</dbReference>
<dbReference type="InterPro" id="IPR013106">
    <property type="entry name" value="Ig_V-set"/>
</dbReference>
<dbReference type="PANTHER" id="PTHR24100">
    <property type="entry name" value="BUTYROPHILIN"/>
    <property type="match status" value="1"/>
</dbReference>
<dbReference type="InterPro" id="IPR050504">
    <property type="entry name" value="IgSF_BTN/MOG"/>
</dbReference>
<feature type="chain" id="PRO_5028928387" evidence="8">
    <location>
        <begin position="28"/>
        <end position="296"/>
    </location>
</feature>
<dbReference type="FunFam" id="2.60.40.10:FF:000088">
    <property type="entry name" value="Butyrophilin subfamily 1 member A1"/>
    <property type="match status" value="1"/>
</dbReference>
<keyword evidence="10" id="KW-1185">Reference proteome</keyword>
<feature type="domain" description="Ig-like" evidence="9">
    <location>
        <begin position="24"/>
        <end position="138"/>
    </location>
</feature>
<evidence type="ECO:0000256" key="4">
    <source>
        <dbReference type="ARBA" id="ARBA00022989"/>
    </source>
</evidence>
<dbReference type="GO" id="GO:0009897">
    <property type="term" value="C:external side of plasma membrane"/>
    <property type="evidence" value="ECO:0007669"/>
    <property type="project" value="TreeGrafter"/>
</dbReference>
<evidence type="ECO:0000256" key="7">
    <source>
        <dbReference type="SAM" id="Phobius"/>
    </source>
</evidence>
<organism evidence="10 11">
    <name type="scientific">Phyllostomus discolor</name>
    <name type="common">pale spear-nosed bat</name>
    <dbReference type="NCBI Taxonomy" id="89673"/>
    <lineage>
        <taxon>Eukaryota</taxon>
        <taxon>Metazoa</taxon>
        <taxon>Chordata</taxon>
        <taxon>Craniata</taxon>
        <taxon>Vertebrata</taxon>
        <taxon>Euteleostomi</taxon>
        <taxon>Mammalia</taxon>
        <taxon>Eutheria</taxon>
        <taxon>Laurasiatheria</taxon>
        <taxon>Chiroptera</taxon>
        <taxon>Yangochiroptera</taxon>
        <taxon>Phyllostomidae</taxon>
        <taxon>Phyllostominae</taxon>
        <taxon>Phyllostomus</taxon>
    </lineage>
</organism>
<dbReference type="GO" id="GO:0050852">
    <property type="term" value="P:T cell receptor signaling pathway"/>
    <property type="evidence" value="ECO:0007669"/>
    <property type="project" value="TreeGrafter"/>
</dbReference>
<sequence length="296" mass="32321">MVRRLVLRLPALPVCLAVVQLLSPCSAHFAVVGPRAPILAMVGEVVELPCNLFPNMSAETMQLKWVQFSSKQVVHTYAHGQEDTPAAEFRGRTSILREGITVGKSVLQIQDLRASDRGTYLCYFQHGDVIENALVELKVGAGGSNPHIEMKGYEAGGIRVECTSAGWYPQPQIQWRDARGHSLSAEVATGAADPQGLYAASASVILGGGSGEGVSCVIRNPLLGQERSARVSIPGPFFQDAQPWMVALWMTLSVALPALLVFLVGLWYLLWRQHKKIQALSREREREVDKDPIPTT</sequence>
<dbReference type="SUPFAM" id="SSF48726">
    <property type="entry name" value="Immunoglobulin"/>
    <property type="match status" value="2"/>
</dbReference>
<dbReference type="InterPro" id="IPR013783">
    <property type="entry name" value="Ig-like_fold"/>
</dbReference>
<reference evidence="11" key="1">
    <citation type="submission" date="2025-08" db="UniProtKB">
        <authorList>
            <consortium name="RefSeq"/>
        </authorList>
    </citation>
    <scope>IDENTIFICATION</scope>
    <source>
        <tissue evidence="11">Muscle</tissue>
    </source>
</reference>
<keyword evidence="4 7" id="KW-1133">Transmembrane helix</keyword>
<accession>A0A7E6CX71</accession>
<keyword evidence="3 8" id="KW-0732">Signal</keyword>
<dbReference type="FunFam" id="2.60.40.10:FF:000208">
    <property type="entry name" value="Butyrophilin subfamily 1 member A1"/>
    <property type="match status" value="1"/>
</dbReference>
<keyword evidence="2 7" id="KW-0812">Transmembrane</keyword>
<dbReference type="AlphaFoldDB" id="A0A7E6CX71"/>
<dbReference type="Pfam" id="PF22705">
    <property type="entry name" value="C2-set_3"/>
    <property type="match status" value="1"/>
</dbReference>
<dbReference type="GeneID" id="114489430"/>
<dbReference type="InterPro" id="IPR007110">
    <property type="entry name" value="Ig-like_dom"/>
</dbReference>
<dbReference type="SMART" id="SM00406">
    <property type="entry name" value="IGv"/>
    <property type="match status" value="1"/>
</dbReference>
<dbReference type="GO" id="GO:0001817">
    <property type="term" value="P:regulation of cytokine production"/>
    <property type="evidence" value="ECO:0007669"/>
    <property type="project" value="TreeGrafter"/>
</dbReference>
<protein>
    <submittedName>
        <fullName evidence="11">Butyrophilin subfamily 3 member A2-like</fullName>
    </submittedName>
</protein>
<dbReference type="PROSITE" id="PS50835">
    <property type="entry name" value="IG_LIKE"/>
    <property type="match status" value="1"/>
</dbReference>
<dbReference type="PANTHER" id="PTHR24100:SF56">
    <property type="entry name" value="BUTYROPHILIN SUBFAMILY 3 MEMBER A3"/>
    <property type="match status" value="1"/>
</dbReference>
<evidence type="ECO:0000256" key="2">
    <source>
        <dbReference type="ARBA" id="ARBA00022692"/>
    </source>
</evidence>